<keyword evidence="2" id="KW-1185">Reference proteome</keyword>
<dbReference type="EMBL" id="JADCNL010000002">
    <property type="protein sequence ID" value="KAG0491819.1"/>
    <property type="molecule type" value="Genomic_DNA"/>
</dbReference>
<evidence type="ECO:0000313" key="1">
    <source>
        <dbReference type="EMBL" id="KAG0491819.1"/>
    </source>
</evidence>
<name>A0A835RMI4_VANPL</name>
<dbReference type="Proteomes" id="UP000636800">
    <property type="component" value="Chromosome 2"/>
</dbReference>
<reference evidence="1 2" key="1">
    <citation type="journal article" date="2020" name="Nat. Food">
        <title>A phased Vanilla planifolia genome enables genetic improvement of flavour and production.</title>
        <authorList>
            <person name="Hasing T."/>
            <person name="Tang H."/>
            <person name="Brym M."/>
            <person name="Khazi F."/>
            <person name="Huang T."/>
            <person name="Chambers A.H."/>
        </authorList>
    </citation>
    <scope>NUCLEOTIDE SEQUENCE [LARGE SCALE GENOMIC DNA]</scope>
    <source>
        <tissue evidence="1">Leaf</tissue>
    </source>
</reference>
<dbReference type="OrthoDB" id="630188at2759"/>
<comment type="caution">
    <text evidence="1">The sequence shown here is derived from an EMBL/GenBank/DDBJ whole genome shotgun (WGS) entry which is preliminary data.</text>
</comment>
<protein>
    <submittedName>
        <fullName evidence="1">Uncharacterized protein</fullName>
    </submittedName>
</protein>
<proteinExistence type="predicted"/>
<evidence type="ECO:0000313" key="2">
    <source>
        <dbReference type="Proteomes" id="UP000636800"/>
    </source>
</evidence>
<gene>
    <name evidence="1" type="ORF">HPP92_005217</name>
</gene>
<sequence>MTVPSPNIEKTHSRSFDVKNLETRNVEPEVRLSGCMDNKSSHVACTDAQASSLNEDELSKRNSSFKTKYDDGDDFRVPTFVQSEAIPCSKSTIVEVSVRGSIEC</sequence>
<accession>A0A835RMI4</accession>
<organism evidence="1 2">
    <name type="scientific">Vanilla planifolia</name>
    <name type="common">Vanilla</name>
    <dbReference type="NCBI Taxonomy" id="51239"/>
    <lineage>
        <taxon>Eukaryota</taxon>
        <taxon>Viridiplantae</taxon>
        <taxon>Streptophyta</taxon>
        <taxon>Embryophyta</taxon>
        <taxon>Tracheophyta</taxon>
        <taxon>Spermatophyta</taxon>
        <taxon>Magnoliopsida</taxon>
        <taxon>Liliopsida</taxon>
        <taxon>Asparagales</taxon>
        <taxon>Orchidaceae</taxon>
        <taxon>Vanilloideae</taxon>
        <taxon>Vanilleae</taxon>
        <taxon>Vanilla</taxon>
    </lineage>
</organism>
<dbReference type="AlphaFoldDB" id="A0A835RMI4"/>